<dbReference type="Proteomes" id="UP000265040">
    <property type="component" value="Chromosome 18"/>
</dbReference>
<dbReference type="SMART" id="SM00449">
    <property type="entry name" value="SPRY"/>
    <property type="match status" value="1"/>
</dbReference>
<keyword evidence="1" id="KW-0479">Metal-binding</keyword>
<dbReference type="GO" id="GO:0008270">
    <property type="term" value="F:zinc ion binding"/>
    <property type="evidence" value="ECO:0007669"/>
    <property type="project" value="UniProtKB-KW"/>
</dbReference>
<evidence type="ECO:0000256" key="5">
    <source>
        <dbReference type="SAM" id="Coils"/>
    </source>
</evidence>
<dbReference type="PROSITE" id="PS50089">
    <property type="entry name" value="ZF_RING_2"/>
    <property type="match status" value="1"/>
</dbReference>
<dbReference type="InterPro" id="IPR050143">
    <property type="entry name" value="TRIM/RBCC"/>
</dbReference>
<dbReference type="PROSITE" id="PS50188">
    <property type="entry name" value="B302_SPRY"/>
    <property type="match status" value="1"/>
</dbReference>
<dbReference type="RefSeq" id="XP_026208751.1">
    <property type="nucleotide sequence ID" value="XM_026352966.1"/>
</dbReference>
<evidence type="ECO:0000313" key="10">
    <source>
        <dbReference type="Ensembl" id="ENSATEP00000021729.1"/>
    </source>
</evidence>
<dbReference type="PROSITE" id="PS00518">
    <property type="entry name" value="ZF_RING_1"/>
    <property type="match status" value="1"/>
</dbReference>
<name>A0A3Q1IR16_ANATE</name>
<evidence type="ECO:0000256" key="1">
    <source>
        <dbReference type="ARBA" id="ARBA00022723"/>
    </source>
</evidence>
<evidence type="ECO:0000259" key="7">
    <source>
        <dbReference type="PROSITE" id="PS50089"/>
    </source>
</evidence>
<dbReference type="InterPro" id="IPR003877">
    <property type="entry name" value="SPRY_dom"/>
</dbReference>
<dbReference type="GeneID" id="113157461"/>
<dbReference type="CDD" id="cd19769">
    <property type="entry name" value="Bbox2_TRIM16-like"/>
    <property type="match status" value="1"/>
</dbReference>
<feature type="domain" description="RING-type" evidence="7">
    <location>
        <begin position="18"/>
        <end position="58"/>
    </location>
</feature>
<feature type="domain" description="B30.2/SPRY" evidence="9">
    <location>
        <begin position="413"/>
        <end position="607"/>
    </location>
</feature>
<dbReference type="InterPro" id="IPR027370">
    <property type="entry name" value="Znf-RING_euk"/>
</dbReference>
<dbReference type="PRINTS" id="PR01407">
    <property type="entry name" value="BUTYPHLNCDUF"/>
</dbReference>
<reference evidence="10" key="3">
    <citation type="submission" date="2025-09" db="UniProtKB">
        <authorList>
            <consortium name="Ensembl"/>
        </authorList>
    </citation>
    <scope>IDENTIFICATION</scope>
</reference>
<dbReference type="GeneTree" id="ENSGT00940000165127"/>
<protein>
    <recommendedName>
        <fullName evidence="12">Bloodthirsty-related gene family, member 1</fullName>
    </recommendedName>
</protein>
<dbReference type="InterPro" id="IPR006574">
    <property type="entry name" value="PRY"/>
</dbReference>
<evidence type="ECO:0008006" key="12">
    <source>
        <dbReference type="Google" id="ProtNLM"/>
    </source>
</evidence>
<dbReference type="SUPFAM" id="SSF57850">
    <property type="entry name" value="RING/U-box"/>
    <property type="match status" value="1"/>
</dbReference>
<dbReference type="OMA" id="DQVCICP"/>
<dbReference type="PANTHER" id="PTHR24103">
    <property type="entry name" value="E3 UBIQUITIN-PROTEIN LIGASE TRIM"/>
    <property type="match status" value="1"/>
</dbReference>
<feature type="coiled-coil region" evidence="5">
    <location>
        <begin position="267"/>
        <end position="345"/>
    </location>
</feature>
<keyword evidence="3" id="KW-0862">Zinc</keyword>
<evidence type="ECO:0000313" key="11">
    <source>
        <dbReference type="Proteomes" id="UP000265040"/>
    </source>
</evidence>
<dbReference type="Pfam" id="PF00622">
    <property type="entry name" value="SPRY"/>
    <property type="match status" value="1"/>
</dbReference>
<dbReference type="Gene3D" id="3.30.160.60">
    <property type="entry name" value="Classic Zinc Finger"/>
    <property type="match status" value="1"/>
</dbReference>
<dbReference type="AlphaFoldDB" id="A0A3Q1IR16"/>
<dbReference type="InterPro" id="IPR003879">
    <property type="entry name" value="Butyrophylin_SPRY"/>
</dbReference>
<evidence type="ECO:0000259" key="8">
    <source>
        <dbReference type="PROSITE" id="PS50119"/>
    </source>
</evidence>
<dbReference type="Pfam" id="PF25600">
    <property type="entry name" value="TRIM_CC"/>
    <property type="match status" value="1"/>
</dbReference>
<dbReference type="SMART" id="SM00589">
    <property type="entry name" value="PRY"/>
    <property type="match status" value="1"/>
</dbReference>
<keyword evidence="5" id="KW-0175">Coiled coil</keyword>
<dbReference type="PROSITE" id="PS50119">
    <property type="entry name" value="ZF_BBOX"/>
    <property type="match status" value="1"/>
</dbReference>
<dbReference type="CDD" id="cd13733">
    <property type="entry name" value="SPRY_PRY_C-I_1"/>
    <property type="match status" value="1"/>
</dbReference>
<dbReference type="InterPro" id="IPR058030">
    <property type="entry name" value="TRIM8/14/16/25/29/45/65_CC"/>
</dbReference>
<dbReference type="InterPro" id="IPR001870">
    <property type="entry name" value="B30.2/SPRY"/>
</dbReference>
<dbReference type="InterPro" id="IPR013083">
    <property type="entry name" value="Znf_RING/FYVE/PHD"/>
</dbReference>
<dbReference type="Ensembl" id="ENSATET00000022091.3">
    <property type="protein sequence ID" value="ENSATEP00000021729.1"/>
    <property type="gene ID" value="ENSATEG00000015090.3"/>
</dbReference>
<dbReference type="SUPFAM" id="SSF57845">
    <property type="entry name" value="B-box zinc-binding domain"/>
    <property type="match status" value="1"/>
</dbReference>
<sequence length="611" mass="68335">MINMSLYGSFLSDEQFQCSICLDVFTNPSSTPCGHSFCMSCISRYWDGLKVCQCPLCKKTFQKRPDLQINRTLREITEQFRSTRVGGGEVGRGKKALRGGGGGRDGGISNNLFNELKKKLHRPQPKPRVTLTCDAQLQDESIPGCDSSPVTASLASSVPNHSPIAALNHTTALPLPPSHFARANGRRRFTVSGAASSQNLPICEIHHRGILIYCRTDQMCICPNCETEDHPDHDTVTIEDEWMDTKAQLHVSEKTIHDMIRHRLSKIEEIRASIAELESAVERETAGSVCLFSALVSAIERSQAELMEVMEMSRRAAEHQAKALIRQLELEVEELQMRENALAELAQSDDHIHCVKTFPILSSPPPAKDWSGVSVNSDLGTETIYRSMVALVERFEDELKNIAENGFPASILEPSVIQTHPRLKTVQEYAVDVTLDSRTAHPRLILSEDMKSVRCGDRYHLLPNNPERFDRIICVLGREVISSGKHYWEVEVGGKTDWDLGVATQSVTRKGKIEVTPSNGFWFLSLRDKSKYAFLSEPSTDVHPNLQPHKIGVYVDFENGQVSFYNVDAKIHIYTFNDTFTDCVFPFFSPCNNKSGKNDGPLIITPVNTME</sequence>
<dbReference type="FunFam" id="2.60.120.920:FF:000004">
    <property type="entry name" value="Butyrophilin subfamily 1 member A1"/>
    <property type="match status" value="1"/>
</dbReference>
<dbReference type="Pfam" id="PF00643">
    <property type="entry name" value="zf-B_box"/>
    <property type="match status" value="1"/>
</dbReference>
<dbReference type="InterPro" id="IPR043136">
    <property type="entry name" value="B30.2/SPRY_sf"/>
</dbReference>
<evidence type="ECO:0000256" key="2">
    <source>
        <dbReference type="ARBA" id="ARBA00022771"/>
    </source>
</evidence>
<dbReference type="SUPFAM" id="SSF49899">
    <property type="entry name" value="Concanavalin A-like lectins/glucanases"/>
    <property type="match status" value="1"/>
</dbReference>
<dbReference type="InterPro" id="IPR013320">
    <property type="entry name" value="ConA-like_dom_sf"/>
</dbReference>
<reference evidence="10" key="2">
    <citation type="submission" date="2025-08" db="UniProtKB">
        <authorList>
            <consortium name="Ensembl"/>
        </authorList>
    </citation>
    <scope>IDENTIFICATION</scope>
</reference>
<feature type="region of interest" description="Disordered" evidence="6">
    <location>
        <begin position="85"/>
        <end position="108"/>
    </location>
</feature>
<dbReference type="InterPro" id="IPR001841">
    <property type="entry name" value="Znf_RING"/>
</dbReference>
<feature type="domain" description="B box-type" evidence="8">
    <location>
        <begin position="198"/>
        <end position="238"/>
    </location>
</feature>
<dbReference type="STRING" id="64144.ENSATEP00000021729"/>
<proteinExistence type="predicted"/>
<dbReference type="InterPro" id="IPR000315">
    <property type="entry name" value="Znf_B-box"/>
</dbReference>
<dbReference type="SMART" id="SM00336">
    <property type="entry name" value="BBOX"/>
    <property type="match status" value="1"/>
</dbReference>
<dbReference type="InParanoid" id="A0A3Q1IR16"/>
<dbReference type="SMART" id="SM00184">
    <property type="entry name" value="RING"/>
    <property type="match status" value="1"/>
</dbReference>
<dbReference type="Pfam" id="PF13445">
    <property type="entry name" value="zf-RING_UBOX"/>
    <property type="match status" value="1"/>
</dbReference>
<reference evidence="10" key="1">
    <citation type="submission" date="2021-04" db="EMBL/GenBank/DDBJ databases">
        <authorList>
            <consortium name="Wellcome Sanger Institute Data Sharing"/>
        </authorList>
    </citation>
    <scope>NUCLEOTIDE SEQUENCE [LARGE SCALE GENOMIC DNA]</scope>
</reference>
<accession>A0A3Q1IR16</accession>
<dbReference type="Gene3D" id="3.30.40.10">
    <property type="entry name" value="Zinc/RING finger domain, C3HC4 (zinc finger)"/>
    <property type="match status" value="1"/>
</dbReference>
<dbReference type="InterPro" id="IPR017907">
    <property type="entry name" value="Znf_RING_CS"/>
</dbReference>
<organism evidence="10 11">
    <name type="scientific">Anabas testudineus</name>
    <name type="common">Climbing perch</name>
    <name type="synonym">Anthias testudineus</name>
    <dbReference type="NCBI Taxonomy" id="64144"/>
    <lineage>
        <taxon>Eukaryota</taxon>
        <taxon>Metazoa</taxon>
        <taxon>Chordata</taxon>
        <taxon>Craniata</taxon>
        <taxon>Vertebrata</taxon>
        <taxon>Euteleostomi</taxon>
        <taxon>Actinopterygii</taxon>
        <taxon>Neopterygii</taxon>
        <taxon>Teleostei</taxon>
        <taxon>Neoteleostei</taxon>
        <taxon>Acanthomorphata</taxon>
        <taxon>Anabantaria</taxon>
        <taxon>Anabantiformes</taxon>
        <taxon>Anabantoidei</taxon>
        <taxon>Anabantidae</taxon>
        <taxon>Anabas</taxon>
    </lineage>
</organism>
<dbReference type="Pfam" id="PF13765">
    <property type="entry name" value="PRY"/>
    <property type="match status" value="1"/>
</dbReference>
<evidence type="ECO:0000256" key="6">
    <source>
        <dbReference type="SAM" id="MobiDB-lite"/>
    </source>
</evidence>
<dbReference type="OrthoDB" id="6270329at2759"/>
<dbReference type="Gene3D" id="2.60.120.920">
    <property type="match status" value="1"/>
</dbReference>
<evidence type="ECO:0000259" key="9">
    <source>
        <dbReference type="PROSITE" id="PS50188"/>
    </source>
</evidence>
<keyword evidence="11" id="KW-1185">Reference proteome</keyword>
<evidence type="ECO:0000256" key="4">
    <source>
        <dbReference type="PROSITE-ProRule" id="PRU00024"/>
    </source>
</evidence>
<evidence type="ECO:0000256" key="3">
    <source>
        <dbReference type="ARBA" id="ARBA00022833"/>
    </source>
</evidence>
<keyword evidence="2 4" id="KW-0863">Zinc-finger</keyword>